<sequence length="64" mass="7162">MERMTSSFQNAVWEMVCKAAFASLSPQFANWLRIRPFGKNTKTPSAMGGGFCFTARIQSHAFRG</sequence>
<comment type="caution">
    <text evidence="1">The sequence shown here is derived from an EMBL/GenBank/DDBJ whole genome shotgun (WGS) entry which is preliminary data.</text>
</comment>
<proteinExistence type="predicted"/>
<evidence type="ECO:0000313" key="1">
    <source>
        <dbReference type="EMBL" id="OGZ54069.1"/>
    </source>
</evidence>
<dbReference type="EMBL" id="MHNY01000049">
    <property type="protein sequence ID" value="OGZ54069.1"/>
    <property type="molecule type" value="Genomic_DNA"/>
</dbReference>
<organism evidence="1 2">
    <name type="scientific">Candidatus Ryanbacteria bacterium RIFCSPLOWO2_02_FULL_45_11c</name>
    <dbReference type="NCBI Taxonomy" id="1802128"/>
    <lineage>
        <taxon>Bacteria</taxon>
        <taxon>Candidatus Ryaniibacteriota</taxon>
    </lineage>
</organism>
<accession>A0A1G2GVB4</accession>
<dbReference type="AlphaFoldDB" id="A0A1G2GVB4"/>
<protein>
    <submittedName>
        <fullName evidence="1">Uncharacterized protein</fullName>
    </submittedName>
</protein>
<gene>
    <name evidence="1" type="ORF">A3H64_00470</name>
</gene>
<dbReference type="Proteomes" id="UP000178186">
    <property type="component" value="Unassembled WGS sequence"/>
</dbReference>
<name>A0A1G2GVB4_9BACT</name>
<reference evidence="1 2" key="1">
    <citation type="journal article" date="2016" name="Nat. Commun.">
        <title>Thousands of microbial genomes shed light on interconnected biogeochemical processes in an aquifer system.</title>
        <authorList>
            <person name="Anantharaman K."/>
            <person name="Brown C.T."/>
            <person name="Hug L.A."/>
            <person name="Sharon I."/>
            <person name="Castelle C.J."/>
            <person name="Probst A.J."/>
            <person name="Thomas B.C."/>
            <person name="Singh A."/>
            <person name="Wilkins M.J."/>
            <person name="Karaoz U."/>
            <person name="Brodie E.L."/>
            <person name="Williams K.H."/>
            <person name="Hubbard S.S."/>
            <person name="Banfield J.F."/>
        </authorList>
    </citation>
    <scope>NUCLEOTIDE SEQUENCE [LARGE SCALE GENOMIC DNA]</scope>
</reference>
<evidence type="ECO:0000313" key="2">
    <source>
        <dbReference type="Proteomes" id="UP000178186"/>
    </source>
</evidence>